<dbReference type="Proteomes" id="UP000030706">
    <property type="component" value="Unassembled WGS sequence"/>
</dbReference>
<proteinExistence type="predicted"/>
<accession>A0A074Y2D9</accession>
<keyword evidence="1" id="KW-0472">Membrane</keyword>
<evidence type="ECO:0000313" key="3">
    <source>
        <dbReference type="Proteomes" id="UP000030706"/>
    </source>
</evidence>
<protein>
    <submittedName>
        <fullName evidence="2">Uncharacterized protein</fullName>
    </submittedName>
</protein>
<reference evidence="2 3" key="1">
    <citation type="journal article" date="2014" name="BMC Genomics">
        <title>Genome sequencing of four Aureobasidium pullulans varieties: biotechnological potential, stress tolerance, and description of new species.</title>
        <authorList>
            <person name="Gostin Ar C."/>
            <person name="Ohm R.A."/>
            <person name="Kogej T."/>
            <person name="Sonjak S."/>
            <person name="Turk M."/>
            <person name="Zajc J."/>
            <person name="Zalar P."/>
            <person name="Grube M."/>
            <person name="Sun H."/>
            <person name="Han J."/>
            <person name="Sharma A."/>
            <person name="Chiniquy J."/>
            <person name="Ngan C.Y."/>
            <person name="Lipzen A."/>
            <person name="Barry K."/>
            <person name="Grigoriev I.V."/>
            <person name="Gunde-Cimerman N."/>
        </authorList>
    </citation>
    <scope>NUCLEOTIDE SEQUENCE [LARGE SCALE GENOMIC DNA]</scope>
    <source>
        <strain evidence="2 3">EXF-150</strain>
    </source>
</reference>
<evidence type="ECO:0000313" key="2">
    <source>
        <dbReference type="EMBL" id="KEQ88377.1"/>
    </source>
</evidence>
<gene>
    <name evidence="2" type="ORF">M438DRAFT_82149</name>
</gene>
<dbReference type="GeneID" id="40752652"/>
<organism evidence="2 3">
    <name type="scientific">Aureobasidium pullulans EXF-150</name>
    <dbReference type="NCBI Taxonomy" id="1043002"/>
    <lineage>
        <taxon>Eukaryota</taxon>
        <taxon>Fungi</taxon>
        <taxon>Dikarya</taxon>
        <taxon>Ascomycota</taxon>
        <taxon>Pezizomycotina</taxon>
        <taxon>Dothideomycetes</taxon>
        <taxon>Dothideomycetidae</taxon>
        <taxon>Dothideales</taxon>
        <taxon>Saccotheciaceae</taxon>
        <taxon>Aureobasidium</taxon>
    </lineage>
</organism>
<feature type="transmembrane region" description="Helical" evidence="1">
    <location>
        <begin position="33"/>
        <end position="52"/>
    </location>
</feature>
<evidence type="ECO:0000256" key="1">
    <source>
        <dbReference type="SAM" id="Phobius"/>
    </source>
</evidence>
<keyword evidence="1" id="KW-1133">Transmembrane helix</keyword>
<dbReference type="RefSeq" id="XP_029764564.1">
    <property type="nucleotide sequence ID" value="XM_029910346.1"/>
</dbReference>
<sequence>MLHKCVRVLCEDVDIQIFQREHKDVGCSMNDDLVHGFSFSIITLCALVHLMFPTQGFSSADLGPEVNRLDANEPNVSDDWTPASIHNLALTPE</sequence>
<keyword evidence="3" id="KW-1185">Reference proteome</keyword>
<keyword evidence="1" id="KW-0812">Transmembrane</keyword>
<dbReference type="EMBL" id="KL584975">
    <property type="protein sequence ID" value="KEQ88377.1"/>
    <property type="molecule type" value="Genomic_DNA"/>
</dbReference>
<dbReference type="AlphaFoldDB" id="A0A074Y2D9"/>
<name>A0A074Y2D9_AURPU</name>
<dbReference type="HOGENOM" id="CLU_2399315_0_0_1"/>